<dbReference type="GO" id="GO:0006491">
    <property type="term" value="P:N-glycan processing"/>
    <property type="evidence" value="ECO:0007669"/>
    <property type="project" value="TreeGrafter"/>
</dbReference>
<dbReference type="GO" id="GO:0090599">
    <property type="term" value="F:alpha-glucosidase activity"/>
    <property type="evidence" value="ECO:0007669"/>
    <property type="project" value="TreeGrafter"/>
</dbReference>
<dbReference type="Gene3D" id="3.20.20.80">
    <property type="entry name" value="Glycosidases"/>
    <property type="match status" value="1"/>
</dbReference>
<dbReference type="Pfam" id="PF01055">
    <property type="entry name" value="Glyco_hydro_31_2nd"/>
    <property type="match status" value="1"/>
</dbReference>
<dbReference type="SUPFAM" id="SSF51445">
    <property type="entry name" value="(Trans)glycosidases"/>
    <property type="match status" value="1"/>
</dbReference>
<keyword evidence="2" id="KW-0326">Glycosidase</keyword>
<evidence type="ECO:0000313" key="7">
    <source>
        <dbReference type="RefSeq" id="XP_023938774.1"/>
    </source>
</evidence>
<proteinExistence type="inferred from homology"/>
<dbReference type="InterPro" id="IPR017853">
    <property type="entry name" value="GH"/>
</dbReference>
<evidence type="ECO:0000259" key="5">
    <source>
        <dbReference type="Pfam" id="PF21365"/>
    </source>
</evidence>
<sequence length="903" mass="102444">MIPHINDSKDELVDSEVFYSYEKLNNIKWYDRILLNRPLKVTIVFLLIGVAAPVLLYHFYFFTALNLPPSDGFSIGSCLIPRETRLACGVGQMPQDQCHPHCCYDRNLQMCFHRIPSRFSYIIDQQWSEDVVLHPRIATVPFSNQNSLSQLRLSIDEQSATHLVLTFYNSQNNSISGKRIGSKNYSYEIGIPEINIAVNASQGTIFDTARGPLIASDNIWEIAFKLTNESMYGLGELPLKKNTTKVIYSHSGGLSSVPLIFARINTSFHGLMIDVNEPTEILIHPGDQIVVRSITNFGLKFHLFVGPEPKGIMEDVMKIIGRNKQLKYWMLGIHVCSEVPDIDLDNFISNATRNQMPFDSHCGHGPIVFNSNQCKTSNVSNIGEVNSGANIVREAGKKFVPYVSPYIRYIKAENDTLEEEVNKTERVIYGPTLHTVNTESCEILPTYEDVMYRLPNTMEIYKGDINGTEVVYPDYKGVASEFLNDLWAYDHYDGVVLENNWPLDYSEKHLNETALYLPYFSENLETAFANTPQWNLTLLNDSNLYLFNHNTYGDNFAQAFAKKDNTTPIWSTSLWMNGGLAINRQNIDASWTNLHRELVSAALGGISGHWLWSSPICGDTENFNQTTQTNLCIKWYLAATYFPMIKIHSKTHMRYPTAFNGTQRSIVLSALNRRLGLLPYFYTTLQEGPLLRPMFYQFPLSESLYDINTQFSVGDILLIVPNLTPSQSHAHLWLPGGTWYELWSGLRMEGNEGDPVTMTTAEADFLTFIKGGSILVYQKEIEQTAENTQFFSPFSLVIALECTRSNEEQSTPQCHATGKQFIKTNMSLIFSANDTNLVITADGNDFDPICDIATGYWAYDIRDINIYGLDEELNNYDNHREVSTFVDLCHLEIDPEIVVNLLS</sequence>
<evidence type="ECO:0000256" key="2">
    <source>
        <dbReference type="RuleBase" id="RU361185"/>
    </source>
</evidence>
<dbReference type="AlphaFoldDB" id="A0A6J1MW45"/>
<keyword evidence="6" id="KW-1185">Reference proteome</keyword>
<protein>
    <submittedName>
        <fullName evidence="7">Alpha-glucosidase 2</fullName>
    </submittedName>
</protein>
<accession>A0A6J1MW45</accession>
<dbReference type="PANTHER" id="PTHR22762">
    <property type="entry name" value="ALPHA-GLUCOSIDASE"/>
    <property type="match status" value="1"/>
</dbReference>
<dbReference type="Gene3D" id="2.60.40.1180">
    <property type="entry name" value="Golgi alpha-mannosidase II"/>
    <property type="match status" value="1"/>
</dbReference>
<keyword evidence="3" id="KW-1133">Transmembrane helix</keyword>
<dbReference type="OrthoDB" id="5839090at2759"/>
<dbReference type="GeneID" id="112046377"/>
<dbReference type="RefSeq" id="XP_023938774.1">
    <property type="nucleotide sequence ID" value="XM_024083006.2"/>
</dbReference>
<dbReference type="InterPro" id="IPR000322">
    <property type="entry name" value="Glyco_hydro_31_TIM"/>
</dbReference>
<evidence type="ECO:0000313" key="6">
    <source>
        <dbReference type="Proteomes" id="UP001652582"/>
    </source>
</evidence>
<dbReference type="Proteomes" id="UP001652582">
    <property type="component" value="Chromosome 17"/>
</dbReference>
<evidence type="ECO:0000256" key="1">
    <source>
        <dbReference type="ARBA" id="ARBA00007806"/>
    </source>
</evidence>
<organism evidence="6 7">
    <name type="scientific">Bicyclus anynana</name>
    <name type="common">Squinting bush brown butterfly</name>
    <dbReference type="NCBI Taxonomy" id="110368"/>
    <lineage>
        <taxon>Eukaryota</taxon>
        <taxon>Metazoa</taxon>
        <taxon>Ecdysozoa</taxon>
        <taxon>Arthropoda</taxon>
        <taxon>Hexapoda</taxon>
        <taxon>Insecta</taxon>
        <taxon>Pterygota</taxon>
        <taxon>Neoptera</taxon>
        <taxon>Endopterygota</taxon>
        <taxon>Lepidoptera</taxon>
        <taxon>Glossata</taxon>
        <taxon>Ditrysia</taxon>
        <taxon>Papilionoidea</taxon>
        <taxon>Nymphalidae</taxon>
        <taxon>Satyrinae</taxon>
        <taxon>Satyrini</taxon>
        <taxon>Mycalesina</taxon>
        <taxon>Bicyclus</taxon>
    </lineage>
</organism>
<dbReference type="KEGG" id="bany:112046377"/>
<feature type="domain" description="Glycosyl hydrolase family 31 C-terminal" evidence="5">
    <location>
        <begin position="689"/>
        <end position="775"/>
    </location>
</feature>
<evidence type="ECO:0000259" key="4">
    <source>
        <dbReference type="Pfam" id="PF01055"/>
    </source>
</evidence>
<keyword evidence="3" id="KW-0812">Transmembrane</keyword>
<reference evidence="7" key="1">
    <citation type="submission" date="2025-08" db="UniProtKB">
        <authorList>
            <consortium name="RefSeq"/>
        </authorList>
    </citation>
    <scope>IDENTIFICATION</scope>
</reference>
<keyword evidence="3" id="KW-0472">Membrane</keyword>
<dbReference type="InterPro" id="IPR048395">
    <property type="entry name" value="Glyco_hydro_31_C"/>
</dbReference>
<keyword evidence="2" id="KW-0378">Hydrolase</keyword>
<comment type="similarity">
    <text evidence="1 2">Belongs to the glycosyl hydrolase 31 family.</text>
</comment>
<dbReference type="PANTHER" id="PTHR22762:SF167">
    <property type="entry name" value="LYSOSOMAL ALPHA-GLUCOSIDASE-LIKE PROTEIN"/>
    <property type="match status" value="1"/>
</dbReference>
<dbReference type="GO" id="GO:0005975">
    <property type="term" value="P:carbohydrate metabolic process"/>
    <property type="evidence" value="ECO:0007669"/>
    <property type="project" value="InterPro"/>
</dbReference>
<dbReference type="InterPro" id="IPR013780">
    <property type="entry name" value="Glyco_hydro_b"/>
</dbReference>
<dbReference type="SUPFAM" id="SSF51011">
    <property type="entry name" value="Glycosyl hydrolase domain"/>
    <property type="match status" value="1"/>
</dbReference>
<evidence type="ECO:0000256" key="3">
    <source>
        <dbReference type="SAM" id="Phobius"/>
    </source>
</evidence>
<dbReference type="Pfam" id="PF21365">
    <property type="entry name" value="Glyco_hydro_31_3rd"/>
    <property type="match status" value="1"/>
</dbReference>
<gene>
    <name evidence="7" type="primary">LOC112046377</name>
</gene>
<feature type="transmembrane region" description="Helical" evidence="3">
    <location>
        <begin position="41"/>
        <end position="60"/>
    </location>
</feature>
<dbReference type="Gene3D" id="2.60.40.1760">
    <property type="entry name" value="glycosyl hydrolase (family 31)"/>
    <property type="match status" value="1"/>
</dbReference>
<name>A0A6J1MW45_BICAN</name>
<feature type="domain" description="Glycoside hydrolase family 31 TIM barrel" evidence="4">
    <location>
        <begin position="326"/>
        <end position="683"/>
    </location>
</feature>